<reference evidence="2" key="1">
    <citation type="submission" date="2018-11" db="EMBL/GenBank/DDBJ databases">
        <authorList>
            <person name="Grassa J C."/>
        </authorList>
    </citation>
    <scope>NUCLEOTIDE SEQUENCE [LARGE SCALE GENOMIC DNA]</scope>
</reference>
<feature type="region of interest" description="Disordered" evidence="1">
    <location>
        <begin position="17"/>
        <end position="75"/>
    </location>
</feature>
<organism evidence="2 3">
    <name type="scientific">Cannabis sativa</name>
    <name type="common">Hemp</name>
    <name type="synonym">Marijuana</name>
    <dbReference type="NCBI Taxonomy" id="3483"/>
    <lineage>
        <taxon>Eukaryota</taxon>
        <taxon>Viridiplantae</taxon>
        <taxon>Streptophyta</taxon>
        <taxon>Embryophyta</taxon>
        <taxon>Tracheophyta</taxon>
        <taxon>Spermatophyta</taxon>
        <taxon>Magnoliopsida</taxon>
        <taxon>eudicotyledons</taxon>
        <taxon>Gunneridae</taxon>
        <taxon>Pentapetalae</taxon>
        <taxon>rosids</taxon>
        <taxon>fabids</taxon>
        <taxon>Rosales</taxon>
        <taxon>Cannabaceae</taxon>
        <taxon>Cannabis</taxon>
    </lineage>
</organism>
<feature type="compositionally biased region" description="Basic and acidic residues" evidence="1">
    <location>
        <begin position="31"/>
        <end position="47"/>
    </location>
</feature>
<dbReference type="EMBL" id="UZAU01000409">
    <property type="status" value="NOT_ANNOTATED_CDS"/>
    <property type="molecule type" value="Genomic_DNA"/>
</dbReference>
<evidence type="ECO:0000313" key="2">
    <source>
        <dbReference type="EnsemblPlants" id="cds.novel_model_26_5bda875f"/>
    </source>
</evidence>
<dbReference type="Gramene" id="novel_model_26_5bda875f">
    <property type="protein sequence ID" value="cds.novel_model_26_5bda875f"/>
    <property type="gene ID" value="novel_gene_19_5bda875f"/>
</dbReference>
<name>A0A803QXU4_CANSA</name>
<dbReference type="PANTHER" id="PTHR33641">
    <property type="entry name" value="OS06G0133500 PROTEIN"/>
    <property type="match status" value="1"/>
</dbReference>
<proteinExistence type="predicted"/>
<protein>
    <recommendedName>
        <fullName evidence="4">Avr9/Cf-9 rapidly elicited protein</fullName>
    </recommendedName>
</protein>
<dbReference type="EnsemblPlants" id="novel_model_26_5bda875f">
    <property type="protein sequence ID" value="cds.novel_model_26_5bda875f"/>
    <property type="gene ID" value="novel_gene_19_5bda875f"/>
</dbReference>
<accession>A0A803QXU4</accession>
<dbReference type="PANTHER" id="PTHR33641:SF16">
    <property type="entry name" value="AVR9_CF-9 RAPIDLY ELICITED PROTEIN"/>
    <property type="match status" value="1"/>
</dbReference>
<evidence type="ECO:0000313" key="3">
    <source>
        <dbReference type="Proteomes" id="UP000596661"/>
    </source>
</evidence>
<dbReference type="AlphaFoldDB" id="A0A803QXU4"/>
<feature type="compositionally biased region" description="Polar residues" evidence="1">
    <location>
        <begin position="48"/>
        <end position="62"/>
    </location>
</feature>
<evidence type="ECO:0000256" key="1">
    <source>
        <dbReference type="SAM" id="MobiDB-lite"/>
    </source>
</evidence>
<evidence type="ECO:0008006" key="4">
    <source>
        <dbReference type="Google" id="ProtNLM"/>
    </source>
</evidence>
<sequence>MMSMFSYFDVLLGDASTAKGFSSSSSSSSAVKKERENSIKNGDRRSENSATSLPENVSTTATTRRDHQKRSPRFAPEIDGVHCFETILPY</sequence>
<gene>
    <name evidence="2" type="primary">LOC115716863</name>
</gene>
<dbReference type="OrthoDB" id="751010at2759"/>
<dbReference type="Proteomes" id="UP000596661">
    <property type="component" value="Chromosome 5"/>
</dbReference>
<keyword evidence="3" id="KW-1185">Reference proteome</keyword>
<reference evidence="2" key="2">
    <citation type="submission" date="2021-03" db="UniProtKB">
        <authorList>
            <consortium name="EnsemblPlants"/>
        </authorList>
    </citation>
    <scope>IDENTIFICATION</scope>
</reference>